<dbReference type="EnsemblPlants" id="TuG1812G0300000225.01.T01">
    <property type="protein sequence ID" value="TuG1812G0300000225.01.T01.cds405618"/>
    <property type="gene ID" value="TuG1812G0300000225.01"/>
</dbReference>
<reference evidence="2" key="1">
    <citation type="journal article" date="2013" name="Nature">
        <title>Draft genome of the wheat A-genome progenitor Triticum urartu.</title>
        <authorList>
            <person name="Ling H.Q."/>
            <person name="Zhao S."/>
            <person name="Liu D."/>
            <person name="Wang J."/>
            <person name="Sun H."/>
            <person name="Zhang C."/>
            <person name="Fan H."/>
            <person name="Li D."/>
            <person name="Dong L."/>
            <person name="Tao Y."/>
            <person name="Gao C."/>
            <person name="Wu H."/>
            <person name="Li Y."/>
            <person name="Cui Y."/>
            <person name="Guo X."/>
            <person name="Zheng S."/>
            <person name="Wang B."/>
            <person name="Yu K."/>
            <person name="Liang Q."/>
            <person name="Yang W."/>
            <person name="Lou X."/>
            <person name="Chen J."/>
            <person name="Feng M."/>
            <person name="Jian J."/>
            <person name="Zhang X."/>
            <person name="Luo G."/>
            <person name="Jiang Y."/>
            <person name="Liu J."/>
            <person name="Wang Z."/>
            <person name="Sha Y."/>
            <person name="Zhang B."/>
            <person name="Wu H."/>
            <person name="Tang D."/>
            <person name="Shen Q."/>
            <person name="Xue P."/>
            <person name="Zou S."/>
            <person name="Wang X."/>
            <person name="Liu X."/>
            <person name="Wang F."/>
            <person name="Yang Y."/>
            <person name="An X."/>
            <person name="Dong Z."/>
            <person name="Zhang K."/>
            <person name="Zhang X."/>
            <person name="Luo M.C."/>
            <person name="Dvorak J."/>
            <person name="Tong Y."/>
            <person name="Wang J."/>
            <person name="Yang H."/>
            <person name="Li Z."/>
            <person name="Wang D."/>
            <person name="Zhang A."/>
            <person name="Wang J."/>
        </authorList>
    </citation>
    <scope>NUCLEOTIDE SEQUENCE</scope>
    <source>
        <strain evidence="2">cv. G1812</strain>
    </source>
</reference>
<reference evidence="1" key="2">
    <citation type="submission" date="2018-03" db="EMBL/GenBank/DDBJ databases">
        <title>The Triticum urartu genome reveals the dynamic nature of wheat genome evolution.</title>
        <authorList>
            <person name="Ling H."/>
            <person name="Ma B."/>
            <person name="Shi X."/>
            <person name="Liu H."/>
            <person name="Dong L."/>
            <person name="Sun H."/>
            <person name="Cao Y."/>
            <person name="Gao Q."/>
            <person name="Zheng S."/>
            <person name="Li Y."/>
            <person name="Yu Y."/>
            <person name="Du H."/>
            <person name="Qi M."/>
            <person name="Li Y."/>
            <person name="Yu H."/>
            <person name="Cui Y."/>
            <person name="Wang N."/>
            <person name="Chen C."/>
            <person name="Wu H."/>
            <person name="Zhao Y."/>
            <person name="Zhang J."/>
            <person name="Li Y."/>
            <person name="Zhou W."/>
            <person name="Zhang B."/>
            <person name="Hu W."/>
            <person name="Eijk M."/>
            <person name="Tang J."/>
            <person name="Witsenboer H."/>
            <person name="Zhao S."/>
            <person name="Li Z."/>
            <person name="Zhang A."/>
            <person name="Wang D."/>
            <person name="Liang C."/>
        </authorList>
    </citation>
    <scope>NUCLEOTIDE SEQUENCE [LARGE SCALE GENOMIC DNA]</scope>
    <source>
        <strain evidence="1">cv. G1812</strain>
    </source>
</reference>
<protein>
    <submittedName>
        <fullName evidence="1">Uncharacterized protein</fullName>
    </submittedName>
</protein>
<proteinExistence type="predicted"/>
<sequence length="246" mass="25894">IRRSLDDVLRVYHPDVLHDPVDVRQESLGGVELAEALQPGGQQRGPAGVAEKPVPGDLHGGVHQRHHAAQHDVNVPDPFAAEEAALPGPIGAVAQPPLQRVRGRHHPPHPPGPLLLGAGPVRLLPRRPQHVVGVGRPEPGDGALVGVGGEQGWGPEGLVDVLEDDLRLADGAAVVDEHGHGAVDGVAAEEEVALAAQVLLHVRVAHALEVQRQPHPRHVRAPPVAQQRHLLVSSAAGHRPPTTLSR</sequence>
<organism evidence="1 2">
    <name type="scientific">Triticum urartu</name>
    <name type="common">Red wild einkorn</name>
    <name type="synonym">Crithodium urartu</name>
    <dbReference type="NCBI Taxonomy" id="4572"/>
    <lineage>
        <taxon>Eukaryota</taxon>
        <taxon>Viridiplantae</taxon>
        <taxon>Streptophyta</taxon>
        <taxon>Embryophyta</taxon>
        <taxon>Tracheophyta</taxon>
        <taxon>Spermatophyta</taxon>
        <taxon>Magnoliopsida</taxon>
        <taxon>Liliopsida</taxon>
        <taxon>Poales</taxon>
        <taxon>Poaceae</taxon>
        <taxon>BOP clade</taxon>
        <taxon>Pooideae</taxon>
        <taxon>Triticodae</taxon>
        <taxon>Triticeae</taxon>
        <taxon>Triticinae</taxon>
        <taxon>Triticum</taxon>
    </lineage>
</organism>
<dbReference type="Gramene" id="TuG1812G0300000225.01.T01">
    <property type="protein sequence ID" value="TuG1812G0300000225.01.T01.cds405618"/>
    <property type="gene ID" value="TuG1812G0300000225.01"/>
</dbReference>
<keyword evidence="2" id="KW-1185">Reference proteome</keyword>
<dbReference type="AlphaFoldDB" id="A0A8R7PN51"/>
<accession>A0A8R7PN51</accession>
<evidence type="ECO:0000313" key="1">
    <source>
        <dbReference type="EnsemblPlants" id="TuG1812G0300000225.01.T01.cds405618"/>
    </source>
</evidence>
<evidence type="ECO:0000313" key="2">
    <source>
        <dbReference type="Proteomes" id="UP000015106"/>
    </source>
</evidence>
<reference evidence="1" key="3">
    <citation type="submission" date="2022-06" db="UniProtKB">
        <authorList>
            <consortium name="EnsemblPlants"/>
        </authorList>
    </citation>
    <scope>IDENTIFICATION</scope>
</reference>
<name>A0A8R7PN51_TRIUA</name>
<dbReference type="Proteomes" id="UP000015106">
    <property type="component" value="Chromosome 3"/>
</dbReference>